<feature type="domain" description="Ig-like" evidence="3">
    <location>
        <begin position="227"/>
        <end position="305"/>
    </location>
</feature>
<feature type="region of interest" description="Disordered" evidence="1">
    <location>
        <begin position="309"/>
        <end position="371"/>
    </location>
</feature>
<dbReference type="InterPro" id="IPR003599">
    <property type="entry name" value="Ig_sub"/>
</dbReference>
<feature type="transmembrane region" description="Helical" evidence="2">
    <location>
        <begin position="449"/>
        <end position="469"/>
    </location>
</feature>
<dbReference type="EMBL" id="JAFIRN010000008">
    <property type="protein sequence ID" value="KAG5844726.1"/>
    <property type="molecule type" value="Genomic_DNA"/>
</dbReference>
<dbReference type="Pfam" id="PF07686">
    <property type="entry name" value="V-set"/>
    <property type="match status" value="1"/>
</dbReference>
<evidence type="ECO:0000256" key="1">
    <source>
        <dbReference type="SAM" id="MobiDB-lite"/>
    </source>
</evidence>
<gene>
    <name evidence="4" type="ORF">ANANG_G00165590</name>
</gene>
<organism evidence="4 5">
    <name type="scientific">Anguilla anguilla</name>
    <name type="common">European freshwater eel</name>
    <name type="synonym">Muraena anguilla</name>
    <dbReference type="NCBI Taxonomy" id="7936"/>
    <lineage>
        <taxon>Eukaryota</taxon>
        <taxon>Metazoa</taxon>
        <taxon>Chordata</taxon>
        <taxon>Craniata</taxon>
        <taxon>Vertebrata</taxon>
        <taxon>Euteleostomi</taxon>
        <taxon>Actinopterygii</taxon>
        <taxon>Neopterygii</taxon>
        <taxon>Teleostei</taxon>
        <taxon>Anguilliformes</taxon>
        <taxon>Anguillidae</taxon>
        <taxon>Anguilla</taxon>
    </lineage>
</organism>
<dbReference type="InterPro" id="IPR007110">
    <property type="entry name" value="Ig-like_dom"/>
</dbReference>
<feature type="compositionally biased region" description="Polar residues" evidence="1">
    <location>
        <begin position="329"/>
        <end position="346"/>
    </location>
</feature>
<feature type="compositionally biased region" description="Low complexity" evidence="1">
    <location>
        <begin position="316"/>
        <end position="328"/>
    </location>
</feature>
<keyword evidence="2" id="KW-1133">Transmembrane helix</keyword>
<dbReference type="GO" id="GO:0006954">
    <property type="term" value="P:inflammatory response"/>
    <property type="evidence" value="ECO:0007669"/>
    <property type="project" value="TreeGrafter"/>
</dbReference>
<evidence type="ECO:0000256" key="2">
    <source>
        <dbReference type="SAM" id="Phobius"/>
    </source>
</evidence>
<dbReference type="SUPFAM" id="SSF48726">
    <property type="entry name" value="Immunoglobulin"/>
    <property type="match status" value="3"/>
</dbReference>
<protein>
    <recommendedName>
        <fullName evidence="3">Ig-like domain-containing protein</fullName>
    </recommendedName>
</protein>
<keyword evidence="2" id="KW-0812">Transmembrane</keyword>
<evidence type="ECO:0000313" key="4">
    <source>
        <dbReference type="EMBL" id="KAG5844726.1"/>
    </source>
</evidence>
<feature type="compositionally biased region" description="Polar residues" evidence="1">
    <location>
        <begin position="419"/>
        <end position="436"/>
    </location>
</feature>
<feature type="domain" description="Ig-like" evidence="3">
    <location>
        <begin position="37"/>
        <end position="137"/>
    </location>
</feature>
<feature type="domain" description="Ig-like" evidence="3">
    <location>
        <begin position="140"/>
        <end position="222"/>
    </location>
</feature>
<feature type="compositionally biased region" description="Low complexity" evidence="1">
    <location>
        <begin position="348"/>
        <end position="368"/>
    </location>
</feature>
<evidence type="ECO:0000313" key="5">
    <source>
        <dbReference type="Proteomes" id="UP001044222"/>
    </source>
</evidence>
<dbReference type="SMART" id="SM00408">
    <property type="entry name" value="IGc2"/>
    <property type="match status" value="3"/>
</dbReference>
<keyword evidence="5" id="KW-1185">Reference proteome</keyword>
<accession>A0A9D3M935</accession>
<sequence>MASDGSVTAIGLLLFTAFTQGHFGMLDRWYSINTTVGQRVTLPCLQDTEHNLTILQIEWKKMEGHAEVKIAICNPAFGPPNLHWTNVSVSVEMSGKDLKGSVLELQEVSVWDSGIYVCELTTFPHGTVKAKTSLTVTDAPVSARVVWPNRVVREGDDVTILCTSTPPASSYSLWPSQNKSSILKSEDGRFTLPNVTRDDSNLYICQPSDLSFHHYSATVNVTVNYLDEIECDTLRSVEVTAGQNVTVTCAANASQNSQYTWRKGDVTVSTSGSLHLWPVSREQAGVYVLTVVVNATGLQRQTEFNITVRRDSGDLTPSTAPPTSTATSGNSHGVTRWSTAVSTATEESLASSVPSASSPARTASSSAPQRDVTTGAARLFSTGHAGPLNATLPPFENNGTENASSPGQPTATARYGASVTATTRLSNSSRNVTSDLGVSKTGARGSGRYVVFIVVPILLLLLVILFLYGRNVVQRRTDMPPPFKPPPPP</sequence>
<dbReference type="Proteomes" id="UP001044222">
    <property type="component" value="Chromosome 8"/>
</dbReference>
<feature type="region of interest" description="Disordered" evidence="1">
    <location>
        <begin position="386"/>
        <end position="440"/>
    </location>
</feature>
<comment type="caution">
    <text evidence="4">The sequence shown here is derived from an EMBL/GenBank/DDBJ whole genome shotgun (WGS) entry which is preliminary data.</text>
</comment>
<dbReference type="AlphaFoldDB" id="A0A9D3M935"/>
<dbReference type="InterPro" id="IPR013783">
    <property type="entry name" value="Ig-like_fold"/>
</dbReference>
<reference evidence="4" key="1">
    <citation type="submission" date="2021-01" db="EMBL/GenBank/DDBJ databases">
        <title>A chromosome-scale assembly of European eel, Anguilla anguilla.</title>
        <authorList>
            <person name="Henkel C."/>
            <person name="Jong-Raadsen S.A."/>
            <person name="Dufour S."/>
            <person name="Weltzien F.-A."/>
            <person name="Palstra A.P."/>
            <person name="Pelster B."/>
            <person name="Spaink H.P."/>
            <person name="Van Den Thillart G.E."/>
            <person name="Jansen H."/>
            <person name="Zahm M."/>
            <person name="Klopp C."/>
            <person name="Cedric C."/>
            <person name="Louis A."/>
            <person name="Berthelot C."/>
            <person name="Parey E."/>
            <person name="Roest Crollius H."/>
            <person name="Montfort J."/>
            <person name="Robinson-Rechavi M."/>
            <person name="Bucao C."/>
            <person name="Bouchez O."/>
            <person name="Gislard M."/>
            <person name="Lluch J."/>
            <person name="Milhes M."/>
            <person name="Lampietro C."/>
            <person name="Lopez Roques C."/>
            <person name="Donnadieu C."/>
            <person name="Braasch I."/>
            <person name="Desvignes T."/>
            <person name="Postlethwait J."/>
            <person name="Bobe J."/>
            <person name="Guiguen Y."/>
            <person name="Dirks R."/>
        </authorList>
    </citation>
    <scope>NUCLEOTIDE SEQUENCE</scope>
    <source>
        <strain evidence="4">Tag_6206</strain>
        <tissue evidence="4">Liver</tissue>
    </source>
</reference>
<proteinExistence type="predicted"/>
<dbReference type="InterPro" id="IPR003598">
    <property type="entry name" value="Ig_sub2"/>
</dbReference>
<dbReference type="SMART" id="SM00409">
    <property type="entry name" value="IG"/>
    <property type="match status" value="3"/>
</dbReference>
<keyword evidence="2" id="KW-0472">Membrane</keyword>
<dbReference type="InterPro" id="IPR042381">
    <property type="entry name" value="CD96"/>
</dbReference>
<dbReference type="PANTHER" id="PTHR15317:SF1">
    <property type="entry name" value="T-CELL SURFACE PROTEIN TACTILE"/>
    <property type="match status" value="1"/>
</dbReference>
<dbReference type="Gene3D" id="2.60.40.10">
    <property type="entry name" value="Immunoglobulins"/>
    <property type="match status" value="3"/>
</dbReference>
<dbReference type="Pfam" id="PF13895">
    <property type="entry name" value="Ig_2"/>
    <property type="match status" value="1"/>
</dbReference>
<feature type="compositionally biased region" description="Polar residues" evidence="1">
    <location>
        <begin position="397"/>
        <end position="411"/>
    </location>
</feature>
<evidence type="ECO:0000259" key="3">
    <source>
        <dbReference type="PROSITE" id="PS50835"/>
    </source>
</evidence>
<dbReference type="InterPro" id="IPR036179">
    <property type="entry name" value="Ig-like_dom_sf"/>
</dbReference>
<dbReference type="PANTHER" id="PTHR15317">
    <property type="entry name" value="T-CELL SURFACE PROTEIN TACTILE"/>
    <property type="match status" value="1"/>
</dbReference>
<dbReference type="PROSITE" id="PS50835">
    <property type="entry name" value="IG_LIKE"/>
    <property type="match status" value="3"/>
</dbReference>
<dbReference type="GO" id="GO:0007160">
    <property type="term" value="P:cell-matrix adhesion"/>
    <property type="evidence" value="ECO:0007669"/>
    <property type="project" value="TreeGrafter"/>
</dbReference>
<dbReference type="InterPro" id="IPR013106">
    <property type="entry name" value="Ig_V-set"/>
</dbReference>
<name>A0A9D3M935_ANGAN</name>